<dbReference type="GO" id="GO:0005576">
    <property type="term" value="C:extracellular region"/>
    <property type="evidence" value="ECO:0007669"/>
    <property type="project" value="UniProtKB-SubCell"/>
</dbReference>
<keyword evidence="3 6" id="KW-0732">Signal</keyword>
<proteinExistence type="predicted"/>
<dbReference type="InterPro" id="IPR000867">
    <property type="entry name" value="IGFBP-like"/>
</dbReference>
<evidence type="ECO:0000259" key="7">
    <source>
        <dbReference type="PROSITE" id="PS50835"/>
    </source>
</evidence>
<evidence type="ECO:0000259" key="8">
    <source>
        <dbReference type="PROSITE" id="PS51323"/>
    </source>
</evidence>
<dbReference type="InterPro" id="IPR007110">
    <property type="entry name" value="Ig-like_dom"/>
</dbReference>
<evidence type="ECO:0008006" key="12">
    <source>
        <dbReference type="Google" id="ProtNLM"/>
    </source>
</evidence>
<dbReference type="InterPro" id="IPR011390">
    <property type="entry name" value="IGFBP_rP_mac25"/>
</dbReference>
<dbReference type="Pfam" id="PF13927">
    <property type="entry name" value="Ig_3"/>
    <property type="match status" value="1"/>
</dbReference>
<evidence type="ECO:0000256" key="3">
    <source>
        <dbReference type="ARBA" id="ARBA00022729"/>
    </source>
</evidence>
<organism evidence="10 11">
    <name type="scientific">Allacma fusca</name>
    <dbReference type="NCBI Taxonomy" id="39272"/>
    <lineage>
        <taxon>Eukaryota</taxon>
        <taxon>Metazoa</taxon>
        <taxon>Ecdysozoa</taxon>
        <taxon>Arthropoda</taxon>
        <taxon>Hexapoda</taxon>
        <taxon>Collembola</taxon>
        <taxon>Symphypleona</taxon>
        <taxon>Sminthuridae</taxon>
        <taxon>Allacma</taxon>
    </lineage>
</organism>
<dbReference type="Pfam" id="PF07648">
    <property type="entry name" value="Kazal_2"/>
    <property type="match status" value="1"/>
</dbReference>
<evidence type="ECO:0000259" key="9">
    <source>
        <dbReference type="PROSITE" id="PS51465"/>
    </source>
</evidence>
<evidence type="ECO:0000256" key="5">
    <source>
        <dbReference type="ARBA" id="ARBA00023319"/>
    </source>
</evidence>
<dbReference type="OrthoDB" id="5985519at2759"/>
<dbReference type="EMBL" id="CAJVCH010551436">
    <property type="protein sequence ID" value="CAG7829423.1"/>
    <property type="molecule type" value="Genomic_DNA"/>
</dbReference>
<feature type="domain" description="Kazal-like" evidence="9">
    <location>
        <begin position="180"/>
        <end position="243"/>
    </location>
</feature>
<evidence type="ECO:0000313" key="11">
    <source>
        <dbReference type="Proteomes" id="UP000708208"/>
    </source>
</evidence>
<feature type="signal peptide" evidence="6">
    <location>
        <begin position="1"/>
        <end position="23"/>
    </location>
</feature>
<gene>
    <name evidence="10" type="ORF">AFUS01_LOCUS39286</name>
</gene>
<evidence type="ECO:0000313" key="10">
    <source>
        <dbReference type="EMBL" id="CAG7829423.1"/>
    </source>
</evidence>
<dbReference type="SMART" id="SM00280">
    <property type="entry name" value="KAZAL"/>
    <property type="match status" value="1"/>
</dbReference>
<dbReference type="Pfam" id="PF00219">
    <property type="entry name" value="IGFBP"/>
    <property type="match status" value="1"/>
</dbReference>
<dbReference type="PROSITE" id="PS50835">
    <property type="entry name" value="IG_LIKE"/>
    <property type="match status" value="1"/>
</dbReference>
<evidence type="ECO:0000256" key="6">
    <source>
        <dbReference type="SAM" id="SignalP"/>
    </source>
</evidence>
<keyword evidence="2" id="KW-0964">Secreted</keyword>
<dbReference type="InterPro" id="IPR002350">
    <property type="entry name" value="Kazal_dom"/>
</dbReference>
<reference evidence="10" key="1">
    <citation type="submission" date="2021-06" db="EMBL/GenBank/DDBJ databases">
        <authorList>
            <person name="Hodson N. C."/>
            <person name="Mongue J. A."/>
            <person name="Jaron S. K."/>
        </authorList>
    </citation>
    <scope>NUCLEOTIDE SEQUENCE</scope>
</reference>
<dbReference type="InterPro" id="IPR003598">
    <property type="entry name" value="Ig_sub2"/>
</dbReference>
<dbReference type="PROSITE" id="PS51465">
    <property type="entry name" value="KAZAL_2"/>
    <property type="match status" value="1"/>
</dbReference>
<dbReference type="SMART" id="SM00409">
    <property type="entry name" value="IG"/>
    <property type="match status" value="1"/>
</dbReference>
<dbReference type="FunFam" id="2.60.40.10:FF:000032">
    <property type="entry name" value="palladin isoform X1"/>
    <property type="match status" value="1"/>
</dbReference>
<feature type="domain" description="Ig-like" evidence="7">
    <location>
        <begin position="231"/>
        <end position="346"/>
    </location>
</feature>
<name>A0A8J2PGV8_9HEXA</name>
<dbReference type="Proteomes" id="UP000708208">
    <property type="component" value="Unassembled WGS sequence"/>
</dbReference>
<evidence type="ECO:0000256" key="1">
    <source>
        <dbReference type="ARBA" id="ARBA00004613"/>
    </source>
</evidence>
<feature type="chain" id="PRO_5035300072" description="IGFBP-related protein 1" evidence="6">
    <location>
        <begin position="24"/>
        <end position="352"/>
    </location>
</feature>
<dbReference type="SMART" id="SM00408">
    <property type="entry name" value="IGc2"/>
    <property type="match status" value="1"/>
</dbReference>
<keyword evidence="4" id="KW-1015">Disulfide bond</keyword>
<evidence type="ECO:0000256" key="2">
    <source>
        <dbReference type="ARBA" id="ARBA00022525"/>
    </source>
</evidence>
<dbReference type="GO" id="GO:0009966">
    <property type="term" value="P:regulation of signal transduction"/>
    <property type="evidence" value="ECO:0007669"/>
    <property type="project" value="TreeGrafter"/>
</dbReference>
<accession>A0A8J2PGV8</accession>
<dbReference type="InterPro" id="IPR003599">
    <property type="entry name" value="Ig_sub"/>
</dbReference>
<comment type="caution">
    <text evidence="10">The sequence shown here is derived from an EMBL/GenBank/DDBJ whole genome shotgun (WGS) entry which is preliminary data.</text>
</comment>
<protein>
    <recommendedName>
        <fullName evidence="12">IGFBP-related protein 1</fullName>
    </recommendedName>
</protein>
<sequence length="352" mass="38004">MAKLTSLIILVLAVAVFSESALGQRSKTRSKVSSVRKKKVATTAATTTPVPIETTTIAEEEIIDETSPDDETTTVTTVEDSEANFIVPEEEQSAEEKLSPKLSKFLSRNPKIVTSRVTSAYGCDEECDKEDCVTPDVASCPTGLVLDRCNCCLVCSAGEGNRCNDDILNLPYNPDIGICGPGLVCKLRSDLELFDTPEALCECRDKRIVCGSDNRTYSSECKLREAASAKPELIVAMWSPCVSAPWIPTRVENTTVSIGDEVALSCEVRGYPAPVVHWEFIADGRSSSIVLPGDDSSVVVVNRGGPEQMMTTSWIQIIGVTPRRQGKYVCSAKNPEGIVQSEAFVSVYKSSG</sequence>
<dbReference type="PANTHER" id="PTHR14186:SF19">
    <property type="entry name" value="INSULIN-LIKE GROWTH FACTOR-BINDING PROTEIN 7"/>
    <property type="match status" value="1"/>
</dbReference>
<evidence type="ECO:0000256" key="4">
    <source>
        <dbReference type="ARBA" id="ARBA00023157"/>
    </source>
</evidence>
<dbReference type="GO" id="GO:0001558">
    <property type="term" value="P:regulation of cell growth"/>
    <property type="evidence" value="ECO:0007669"/>
    <property type="project" value="InterPro"/>
</dbReference>
<keyword evidence="11" id="KW-1185">Reference proteome</keyword>
<comment type="subcellular location">
    <subcellularLocation>
        <location evidence="1">Secreted</location>
    </subcellularLocation>
</comment>
<dbReference type="CDD" id="cd00104">
    <property type="entry name" value="KAZAL_FS"/>
    <property type="match status" value="1"/>
</dbReference>
<dbReference type="GO" id="GO:0005520">
    <property type="term" value="F:insulin-like growth factor binding"/>
    <property type="evidence" value="ECO:0007669"/>
    <property type="project" value="InterPro"/>
</dbReference>
<keyword evidence="5" id="KW-0393">Immunoglobulin domain</keyword>
<dbReference type="AlphaFoldDB" id="A0A8J2PGV8"/>
<dbReference type="PANTHER" id="PTHR14186">
    <property type="entry name" value="INSULIN-LIKE GROWTH FACTOR BINDING PROTEIN-RELATED"/>
    <property type="match status" value="1"/>
</dbReference>
<dbReference type="PROSITE" id="PS51323">
    <property type="entry name" value="IGFBP_N_2"/>
    <property type="match status" value="1"/>
</dbReference>
<feature type="domain" description="IGFBP N-terminal" evidence="8">
    <location>
        <begin position="119"/>
        <end position="204"/>
    </location>
</feature>